<name>A0A089Q142_9ENTR</name>
<dbReference type="KEGG" id="cnt:JT31_15705"/>
<protein>
    <recommendedName>
        <fullName evidence="4">Adhesin</fullName>
    </recommendedName>
</protein>
<reference evidence="2 3" key="1">
    <citation type="submission" date="2014-09" db="EMBL/GenBank/DDBJ databases">
        <title>Cedecea neteri SSMD04 Genome Sequencing.</title>
        <authorList>
            <person name="Tan J.-Y."/>
        </authorList>
    </citation>
    <scope>NUCLEOTIDE SEQUENCE [LARGE SCALE GENOMIC DNA]</scope>
    <source>
        <strain evidence="2 3">SSMD04</strain>
    </source>
</reference>
<dbReference type="RefSeq" id="WP_038478937.1">
    <property type="nucleotide sequence ID" value="NZ_CP009451.1"/>
</dbReference>
<evidence type="ECO:0000256" key="1">
    <source>
        <dbReference type="SAM" id="SignalP"/>
    </source>
</evidence>
<feature type="chain" id="PRO_5001849014" description="Adhesin" evidence="1">
    <location>
        <begin position="20"/>
        <end position="132"/>
    </location>
</feature>
<gene>
    <name evidence="2" type="ORF">JT31_15705</name>
</gene>
<evidence type="ECO:0000313" key="2">
    <source>
        <dbReference type="EMBL" id="AIR06008.1"/>
    </source>
</evidence>
<organism evidence="2 3">
    <name type="scientific">Cedecea neteri</name>
    <dbReference type="NCBI Taxonomy" id="158822"/>
    <lineage>
        <taxon>Bacteria</taxon>
        <taxon>Pseudomonadati</taxon>
        <taxon>Pseudomonadota</taxon>
        <taxon>Gammaproteobacteria</taxon>
        <taxon>Enterobacterales</taxon>
        <taxon>Enterobacteriaceae</taxon>
        <taxon>Cedecea</taxon>
    </lineage>
</organism>
<accession>A0A089Q142</accession>
<proteinExistence type="predicted"/>
<dbReference type="OrthoDB" id="9873667at2"/>
<keyword evidence="3" id="KW-1185">Reference proteome</keyword>
<dbReference type="Proteomes" id="UP000029481">
    <property type="component" value="Chromosome"/>
</dbReference>
<evidence type="ECO:0008006" key="4">
    <source>
        <dbReference type="Google" id="ProtNLM"/>
    </source>
</evidence>
<evidence type="ECO:0000313" key="3">
    <source>
        <dbReference type="Proteomes" id="UP000029481"/>
    </source>
</evidence>
<feature type="signal peptide" evidence="1">
    <location>
        <begin position="1"/>
        <end position="19"/>
    </location>
</feature>
<dbReference type="AlphaFoldDB" id="A0A089Q142"/>
<dbReference type="EMBL" id="CP009451">
    <property type="protein sequence ID" value="AIR06008.1"/>
    <property type="molecule type" value="Genomic_DNA"/>
</dbReference>
<sequence>MKKILSVFIGFIISGAALADQCTGVLIRDTQISTGEVVAGGVSRYPLNYAERGNLLSVSINGTDLNFQTTPVYNDKWKKNAKMQMRTGLIDTGEFGAEIITIKESNKMSAIQLTIKNGDKERIISGSRCGED</sequence>
<keyword evidence="1" id="KW-0732">Signal</keyword>